<dbReference type="EMBL" id="FNZK01000013">
    <property type="protein sequence ID" value="SEJ67746.1"/>
    <property type="molecule type" value="Genomic_DNA"/>
</dbReference>
<evidence type="ECO:0000313" key="2">
    <source>
        <dbReference type="Proteomes" id="UP000199662"/>
    </source>
</evidence>
<protein>
    <submittedName>
        <fullName evidence="1">Transposase</fullName>
    </submittedName>
</protein>
<dbReference type="Pfam" id="PF13565">
    <property type="entry name" value="HTH_32"/>
    <property type="match status" value="1"/>
</dbReference>
<dbReference type="InterPro" id="IPR009057">
    <property type="entry name" value="Homeodomain-like_sf"/>
</dbReference>
<dbReference type="AlphaFoldDB" id="A0A1H7AS41"/>
<keyword evidence="2" id="KW-1185">Reference proteome</keyword>
<sequence length="152" mass="17482">MRRKVSVEELAKIKDAMDKETIVRVFKRYKALYLYLSGMIGSDVAKQTGITVNTICNLYKKYQSAGLSGIPDKKISGRPVRLTLEERDTLKELIMKQHPFDVGVSRDFNWTAGLIANYIKREYGYTYSIRGITGLLARMGFYYKYPIYVLAD</sequence>
<proteinExistence type="predicted"/>
<organism evidence="1 2">
    <name type="scientific">Propionispira arboris</name>
    <dbReference type="NCBI Taxonomy" id="84035"/>
    <lineage>
        <taxon>Bacteria</taxon>
        <taxon>Bacillati</taxon>
        <taxon>Bacillota</taxon>
        <taxon>Negativicutes</taxon>
        <taxon>Selenomonadales</taxon>
        <taxon>Selenomonadaceae</taxon>
        <taxon>Propionispira</taxon>
    </lineage>
</organism>
<dbReference type="SUPFAM" id="SSF46689">
    <property type="entry name" value="Homeodomain-like"/>
    <property type="match status" value="1"/>
</dbReference>
<accession>A0A1H7AS41</accession>
<name>A0A1H7AS41_9FIRM</name>
<reference evidence="1 2" key="1">
    <citation type="submission" date="2016-10" db="EMBL/GenBank/DDBJ databases">
        <authorList>
            <person name="de Groot N.N."/>
        </authorList>
    </citation>
    <scope>NUCLEOTIDE SEQUENCE [LARGE SCALE GENOMIC DNA]</scope>
    <source>
        <strain evidence="1 2">DSM 2179</strain>
    </source>
</reference>
<dbReference type="Proteomes" id="UP000199662">
    <property type="component" value="Unassembled WGS sequence"/>
</dbReference>
<dbReference type="STRING" id="84035.SAMN05660742_11399"/>
<gene>
    <name evidence="1" type="ORF">SAMN05660742_11399</name>
</gene>
<evidence type="ECO:0000313" key="1">
    <source>
        <dbReference type="EMBL" id="SEJ67746.1"/>
    </source>
</evidence>
<dbReference type="RefSeq" id="WP_091832620.1">
    <property type="nucleotide sequence ID" value="NZ_FNZK01000013.1"/>
</dbReference>